<comment type="similarity">
    <text evidence="2">Belongs to the NAD(P)-dependent epimerase/dehydratase family. GDP-mannose 4,6-dehydratase subfamily.</text>
</comment>
<evidence type="ECO:0000256" key="2">
    <source>
        <dbReference type="ARBA" id="ARBA00009263"/>
    </source>
</evidence>
<evidence type="ECO:0000313" key="6">
    <source>
        <dbReference type="EMBL" id="GAH48204.1"/>
    </source>
</evidence>
<dbReference type="GO" id="GO:0008446">
    <property type="term" value="F:GDP-mannose 4,6-dehydratase activity"/>
    <property type="evidence" value="ECO:0007669"/>
    <property type="project" value="UniProtKB-EC"/>
</dbReference>
<sequence length="279" mass="31542">MGINGQDGSYLGELLLERGVEVVGWIPSSIPVSFENIQHILKRIKLIEGSLSNQEAFNACIEEHRPDEIYNLASPSSPVASWDSTVEVGDIAGLGVARLLEAIRVFRPAAHFYQASSSELFGNPVDVPQNESTPLRPRNPYGIAKLYAHWLTVRYRQEYGLFAVSGILFNHESPRRGLQFVTRKITHTAAKINLSLKSELRLGNLDARRDWGFARDYTEAMWLMMQQETAGDFVIGTAETHSVREFCELAFGFLDLDYRDYVVQDPQFYRALETRQLVA</sequence>
<dbReference type="CDD" id="cd05260">
    <property type="entry name" value="GDP_MD_SDR_e"/>
    <property type="match status" value="1"/>
</dbReference>
<organism evidence="6">
    <name type="scientific">marine sediment metagenome</name>
    <dbReference type="NCBI Taxonomy" id="412755"/>
    <lineage>
        <taxon>unclassified sequences</taxon>
        <taxon>metagenomes</taxon>
        <taxon>ecological metagenomes</taxon>
    </lineage>
</organism>
<evidence type="ECO:0000256" key="4">
    <source>
        <dbReference type="ARBA" id="ARBA00023239"/>
    </source>
</evidence>
<dbReference type="SUPFAM" id="SSF51735">
    <property type="entry name" value="NAD(P)-binding Rossmann-fold domains"/>
    <property type="match status" value="1"/>
</dbReference>
<dbReference type="EMBL" id="BARU01022949">
    <property type="protein sequence ID" value="GAH48204.1"/>
    <property type="molecule type" value="Genomic_DNA"/>
</dbReference>
<dbReference type="GO" id="GO:0042351">
    <property type="term" value="P:'de novo' GDP-L-fucose biosynthetic process"/>
    <property type="evidence" value="ECO:0007669"/>
    <property type="project" value="TreeGrafter"/>
</dbReference>
<dbReference type="Gene3D" id="3.90.25.10">
    <property type="entry name" value="UDP-galactose 4-epimerase, domain 1"/>
    <property type="match status" value="1"/>
</dbReference>
<dbReference type="Pfam" id="PF16363">
    <property type="entry name" value="GDP_Man_Dehyd"/>
    <property type="match status" value="1"/>
</dbReference>
<dbReference type="InterPro" id="IPR016040">
    <property type="entry name" value="NAD(P)-bd_dom"/>
</dbReference>
<dbReference type="PANTHER" id="PTHR43715">
    <property type="entry name" value="GDP-MANNOSE 4,6-DEHYDRATASE"/>
    <property type="match status" value="1"/>
</dbReference>
<dbReference type="PANTHER" id="PTHR43715:SF1">
    <property type="entry name" value="GDP-MANNOSE 4,6 DEHYDRATASE"/>
    <property type="match status" value="1"/>
</dbReference>
<comment type="cofactor">
    <cofactor evidence="1">
        <name>NADP(+)</name>
        <dbReference type="ChEBI" id="CHEBI:58349"/>
    </cofactor>
</comment>
<protein>
    <recommendedName>
        <fullName evidence="3">GDP-mannose 4,6-dehydratase</fullName>
        <ecNumber evidence="3">4.2.1.47</ecNumber>
    </recommendedName>
</protein>
<feature type="domain" description="NAD(P)-binding" evidence="5">
    <location>
        <begin position="2"/>
        <end position="276"/>
    </location>
</feature>
<evidence type="ECO:0000256" key="3">
    <source>
        <dbReference type="ARBA" id="ARBA00011989"/>
    </source>
</evidence>
<evidence type="ECO:0000259" key="5">
    <source>
        <dbReference type="Pfam" id="PF16363"/>
    </source>
</evidence>
<dbReference type="EC" id="4.2.1.47" evidence="3"/>
<keyword evidence="4" id="KW-0456">Lyase</keyword>
<gene>
    <name evidence="6" type="ORF">S03H2_37298</name>
</gene>
<feature type="non-terminal residue" evidence="6">
    <location>
        <position position="279"/>
    </location>
</feature>
<accession>X1H2W5</accession>
<dbReference type="AlphaFoldDB" id="X1H2W5"/>
<evidence type="ECO:0000256" key="1">
    <source>
        <dbReference type="ARBA" id="ARBA00001937"/>
    </source>
</evidence>
<dbReference type="FunFam" id="3.40.50.720:FF:000924">
    <property type="entry name" value="GDP-mannose 4,6 dehydratase"/>
    <property type="match status" value="1"/>
</dbReference>
<dbReference type="InterPro" id="IPR036291">
    <property type="entry name" value="NAD(P)-bd_dom_sf"/>
</dbReference>
<name>X1H2W5_9ZZZZ</name>
<dbReference type="Gene3D" id="3.40.50.720">
    <property type="entry name" value="NAD(P)-binding Rossmann-like Domain"/>
    <property type="match status" value="1"/>
</dbReference>
<comment type="caution">
    <text evidence="6">The sequence shown here is derived from an EMBL/GenBank/DDBJ whole genome shotgun (WGS) entry which is preliminary data.</text>
</comment>
<proteinExistence type="inferred from homology"/>
<dbReference type="InterPro" id="IPR006368">
    <property type="entry name" value="GDP_Man_deHydtase"/>
</dbReference>
<reference evidence="6" key="1">
    <citation type="journal article" date="2014" name="Front. Microbiol.">
        <title>High frequency of phylogenetically diverse reductive dehalogenase-homologous genes in deep subseafloor sedimentary metagenomes.</title>
        <authorList>
            <person name="Kawai M."/>
            <person name="Futagami T."/>
            <person name="Toyoda A."/>
            <person name="Takaki Y."/>
            <person name="Nishi S."/>
            <person name="Hori S."/>
            <person name="Arai W."/>
            <person name="Tsubouchi T."/>
            <person name="Morono Y."/>
            <person name="Uchiyama I."/>
            <person name="Ito T."/>
            <person name="Fujiyama A."/>
            <person name="Inagaki F."/>
            <person name="Takami H."/>
        </authorList>
    </citation>
    <scope>NUCLEOTIDE SEQUENCE</scope>
    <source>
        <strain evidence="6">Expedition CK06-06</strain>
    </source>
</reference>